<reference evidence="1 2" key="1">
    <citation type="submission" date="2019-06" db="EMBL/GenBank/DDBJ databases">
        <title>Sequencing the genomes of 1000 actinobacteria strains.</title>
        <authorList>
            <person name="Klenk H.-P."/>
        </authorList>
    </citation>
    <scope>NUCLEOTIDE SEQUENCE [LARGE SCALE GENOMIC DNA]</scope>
    <source>
        <strain evidence="1 2">DSM 45679</strain>
    </source>
</reference>
<sequence length="183" mass="20907">MRRIPPENAVAHTGRRPQSLRRCKRLVRDLHLPARRTLTLDATIEHLSQRRGRPIHLLPHELPPQFNGLWISSDTDDYIVFEQRLTPVHQHQVILHELGHIVCDHNSPVINAKSSWPFLPSLNPAFVQRVLGREHADTLAEQEAEFVGSLLGRRTVSWTLNPSFTVPSETQDIAARLSTLLEQ</sequence>
<evidence type="ECO:0000313" key="2">
    <source>
        <dbReference type="Proteomes" id="UP000320876"/>
    </source>
</evidence>
<dbReference type="EMBL" id="VFML01000001">
    <property type="protein sequence ID" value="TQJ01664.1"/>
    <property type="molecule type" value="Genomic_DNA"/>
</dbReference>
<evidence type="ECO:0000313" key="1">
    <source>
        <dbReference type="EMBL" id="TQJ01664.1"/>
    </source>
</evidence>
<dbReference type="Proteomes" id="UP000320876">
    <property type="component" value="Unassembled WGS sequence"/>
</dbReference>
<accession>A0A542DF23</accession>
<protein>
    <recommendedName>
        <fullName evidence="3">IrrE N-terminal-like domain-containing protein</fullName>
    </recommendedName>
</protein>
<dbReference type="AlphaFoldDB" id="A0A542DF23"/>
<proteinExistence type="predicted"/>
<organism evidence="1 2">
    <name type="scientific">Amycolatopsis cihanbeyliensis</name>
    <dbReference type="NCBI Taxonomy" id="1128664"/>
    <lineage>
        <taxon>Bacteria</taxon>
        <taxon>Bacillati</taxon>
        <taxon>Actinomycetota</taxon>
        <taxon>Actinomycetes</taxon>
        <taxon>Pseudonocardiales</taxon>
        <taxon>Pseudonocardiaceae</taxon>
        <taxon>Amycolatopsis</taxon>
    </lineage>
</organism>
<comment type="caution">
    <text evidence="1">The sequence shown here is derived from an EMBL/GenBank/DDBJ whole genome shotgun (WGS) entry which is preliminary data.</text>
</comment>
<evidence type="ECO:0008006" key="3">
    <source>
        <dbReference type="Google" id="ProtNLM"/>
    </source>
</evidence>
<keyword evidence="2" id="KW-1185">Reference proteome</keyword>
<gene>
    <name evidence="1" type="ORF">FB471_1367</name>
</gene>
<name>A0A542DF23_AMYCI</name>